<dbReference type="AlphaFoldDB" id="A0ABD0N2Z4"/>
<sequence length="52" mass="6139">LHTGVRWHPGNSSHPSRAVVHQREQRCQKSAHLHHLLRLRHVHFATDHARDQ</sequence>
<dbReference type="Proteomes" id="UP001529510">
    <property type="component" value="Unassembled WGS sequence"/>
</dbReference>
<accession>A0ABD0N2Z4</accession>
<reference evidence="1 2" key="1">
    <citation type="submission" date="2024-05" db="EMBL/GenBank/DDBJ databases">
        <title>Genome sequencing and assembly of Indian major carp, Cirrhinus mrigala (Hamilton, 1822).</title>
        <authorList>
            <person name="Mohindra V."/>
            <person name="Chowdhury L.M."/>
            <person name="Lal K."/>
            <person name="Jena J.K."/>
        </authorList>
    </citation>
    <scope>NUCLEOTIDE SEQUENCE [LARGE SCALE GENOMIC DNA]</scope>
    <source>
        <strain evidence="1">CM1030</strain>
        <tissue evidence="1">Blood</tissue>
    </source>
</reference>
<dbReference type="EMBL" id="JAMKFB020000025">
    <property type="protein sequence ID" value="KAL0155196.1"/>
    <property type="molecule type" value="Genomic_DNA"/>
</dbReference>
<evidence type="ECO:0000313" key="1">
    <source>
        <dbReference type="EMBL" id="KAL0155196.1"/>
    </source>
</evidence>
<evidence type="ECO:0000313" key="2">
    <source>
        <dbReference type="Proteomes" id="UP001529510"/>
    </source>
</evidence>
<comment type="caution">
    <text evidence="1">The sequence shown here is derived from an EMBL/GenBank/DDBJ whole genome shotgun (WGS) entry which is preliminary data.</text>
</comment>
<protein>
    <submittedName>
        <fullName evidence="1">Uncharacterized protein</fullName>
    </submittedName>
</protein>
<gene>
    <name evidence="1" type="ORF">M9458_049459</name>
</gene>
<proteinExistence type="predicted"/>
<feature type="non-terminal residue" evidence="1">
    <location>
        <position position="1"/>
    </location>
</feature>
<name>A0ABD0N2Z4_CIRMR</name>
<feature type="non-terminal residue" evidence="1">
    <location>
        <position position="52"/>
    </location>
</feature>
<keyword evidence="2" id="KW-1185">Reference proteome</keyword>
<organism evidence="1 2">
    <name type="scientific">Cirrhinus mrigala</name>
    <name type="common">Mrigala</name>
    <dbReference type="NCBI Taxonomy" id="683832"/>
    <lineage>
        <taxon>Eukaryota</taxon>
        <taxon>Metazoa</taxon>
        <taxon>Chordata</taxon>
        <taxon>Craniata</taxon>
        <taxon>Vertebrata</taxon>
        <taxon>Euteleostomi</taxon>
        <taxon>Actinopterygii</taxon>
        <taxon>Neopterygii</taxon>
        <taxon>Teleostei</taxon>
        <taxon>Ostariophysi</taxon>
        <taxon>Cypriniformes</taxon>
        <taxon>Cyprinidae</taxon>
        <taxon>Labeoninae</taxon>
        <taxon>Labeonini</taxon>
        <taxon>Cirrhinus</taxon>
    </lineage>
</organism>